<protein>
    <submittedName>
        <fullName evidence="2">Uncharacterized protein</fullName>
    </submittedName>
</protein>
<dbReference type="EMBL" id="CM035431">
    <property type="protein sequence ID" value="KAH7296110.1"/>
    <property type="molecule type" value="Genomic_DNA"/>
</dbReference>
<sequence length="399" mass="44788">MSSCLLNNRLDNRIAGQQWKWRWWTYRRRRALSFSIKSSPPTPARENIETLRVRAAASSPQNISANTTVNRTYRRIADCIIFPPLQRRKPRALIHFIGGAFIGAVPEVTYSFFIDLLRQQDYLIIATPYNVTFEHTIAAKLVHNKFMHAKDALINGDLHVPGVNADDIGNLPVFSIGHSNGALLQMLIGCIFQENLPKASAVISFNNKPASDAVPYFEQLGPVTAQLTPLIASSPLLDASKGLSDSFRNLLDAALPILPQYDQESLQSLQNFVEQLPLVLDQVSKGVSEFTPAPSENRRCIETDYKIKNTLLVKYKIDAIDESDIIEDILEPAMQRVGGSLTKIVLDGNHITPCVQDIRWETGRVYTPFDAVRQLLRSLALSEVRETVTSISNWFNQFL</sequence>
<keyword evidence="3" id="KW-1185">Reference proteome</keyword>
<reference evidence="2" key="1">
    <citation type="submission" date="2021-08" db="EMBL/GenBank/DDBJ databases">
        <title>WGS assembly of Ceratopteris richardii.</title>
        <authorList>
            <person name="Marchant D.B."/>
            <person name="Chen G."/>
            <person name="Jenkins J."/>
            <person name="Shu S."/>
            <person name="Leebens-Mack J."/>
            <person name="Grimwood J."/>
            <person name="Schmutz J."/>
            <person name="Soltis P."/>
            <person name="Soltis D."/>
            <person name="Chen Z.-H."/>
        </authorList>
    </citation>
    <scope>NUCLEOTIDE SEQUENCE</scope>
    <source>
        <strain evidence="2">Whitten #5841</strain>
        <tissue evidence="2">Leaf</tissue>
    </source>
</reference>
<accession>A0A8T2RJI6</accession>
<feature type="transmembrane region" description="Helical" evidence="1">
    <location>
        <begin position="92"/>
        <end position="113"/>
    </location>
</feature>
<keyword evidence="1" id="KW-0472">Membrane</keyword>
<dbReference type="InterPro" id="IPR029058">
    <property type="entry name" value="AB_hydrolase_fold"/>
</dbReference>
<name>A0A8T2RJI6_CERRI</name>
<evidence type="ECO:0000313" key="3">
    <source>
        <dbReference type="Proteomes" id="UP000825935"/>
    </source>
</evidence>
<proteinExistence type="predicted"/>
<keyword evidence="1" id="KW-0812">Transmembrane</keyword>
<dbReference type="Gene3D" id="3.40.50.1820">
    <property type="entry name" value="alpha/beta hydrolase"/>
    <property type="match status" value="1"/>
</dbReference>
<keyword evidence="1" id="KW-1133">Transmembrane helix</keyword>
<gene>
    <name evidence="2" type="ORF">KP509_26G009300</name>
</gene>
<comment type="caution">
    <text evidence="2">The sequence shown here is derived from an EMBL/GenBank/DDBJ whole genome shotgun (WGS) entry which is preliminary data.</text>
</comment>
<dbReference type="Pfam" id="PF07082">
    <property type="entry name" value="DUF1350"/>
    <property type="match status" value="2"/>
</dbReference>
<dbReference type="Proteomes" id="UP000825935">
    <property type="component" value="Chromosome 26"/>
</dbReference>
<evidence type="ECO:0000313" key="2">
    <source>
        <dbReference type="EMBL" id="KAH7296110.1"/>
    </source>
</evidence>
<dbReference type="OrthoDB" id="3980at2759"/>
<dbReference type="PANTHER" id="PTHR34127:SF3">
    <property type="entry name" value="INITIATION FACTOR 4F SUBUNIT (DUF1350)"/>
    <property type="match status" value="1"/>
</dbReference>
<dbReference type="InterPro" id="IPR010765">
    <property type="entry name" value="DUF1350"/>
</dbReference>
<evidence type="ECO:0000256" key="1">
    <source>
        <dbReference type="SAM" id="Phobius"/>
    </source>
</evidence>
<dbReference type="PANTHER" id="PTHR34127">
    <property type="entry name" value="OS04G0405600 PROTEIN"/>
    <property type="match status" value="1"/>
</dbReference>
<dbReference type="AlphaFoldDB" id="A0A8T2RJI6"/>
<organism evidence="2 3">
    <name type="scientific">Ceratopteris richardii</name>
    <name type="common">Triangle waterfern</name>
    <dbReference type="NCBI Taxonomy" id="49495"/>
    <lineage>
        <taxon>Eukaryota</taxon>
        <taxon>Viridiplantae</taxon>
        <taxon>Streptophyta</taxon>
        <taxon>Embryophyta</taxon>
        <taxon>Tracheophyta</taxon>
        <taxon>Polypodiopsida</taxon>
        <taxon>Polypodiidae</taxon>
        <taxon>Polypodiales</taxon>
        <taxon>Pteridineae</taxon>
        <taxon>Pteridaceae</taxon>
        <taxon>Parkerioideae</taxon>
        <taxon>Ceratopteris</taxon>
    </lineage>
</organism>